<comment type="caution">
    <text evidence="3">The sequence shown here is derived from an EMBL/GenBank/DDBJ whole genome shotgun (WGS) entry which is preliminary data.</text>
</comment>
<proteinExistence type="predicted"/>
<evidence type="ECO:0000256" key="1">
    <source>
        <dbReference type="SAM" id="MobiDB-lite"/>
    </source>
</evidence>
<evidence type="ECO:0000313" key="3">
    <source>
        <dbReference type="EMBL" id="GAN37206.1"/>
    </source>
</evidence>
<name>A0A0C9PQF0_LACPA</name>
<dbReference type="InterPro" id="IPR040628">
    <property type="entry name" value="BaeRF_family6"/>
</dbReference>
<gene>
    <name evidence="3" type="ORF">LC0644_1795</name>
</gene>
<organism evidence="3 4">
    <name type="scientific">Lacticaseibacillus paracasei NRIC 0644</name>
    <dbReference type="NCBI Taxonomy" id="1435038"/>
    <lineage>
        <taxon>Bacteria</taxon>
        <taxon>Bacillati</taxon>
        <taxon>Bacillota</taxon>
        <taxon>Bacilli</taxon>
        <taxon>Lactobacillales</taxon>
        <taxon>Lactobacillaceae</taxon>
        <taxon>Lacticaseibacillus</taxon>
    </lineage>
</organism>
<feature type="region of interest" description="Disordered" evidence="1">
    <location>
        <begin position="172"/>
        <end position="201"/>
    </location>
</feature>
<evidence type="ECO:0000259" key="2">
    <source>
        <dbReference type="Pfam" id="PF18848"/>
    </source>
</evidence>
<dbReference type="Proteomes" id="UP000032552">
    <property type="component" value="Unassembled WGS sequence"/>
</dbReference>
<feature type="compositionally biased region" description="Basic and acidic residues" evidence="1">
    <location>
        <begin position="190"/>
        <end position="201"/>
    </location>
</feature>
<evidence type="ECO:0000313" key="4">
    <source>
        <dbReference type="Proteomes" id="UP000032552"/>
    </source>
</evidence>
<dbReference type="Pfam" id="PF18848">
    <property type="entry name" value="baeRF_family6"/>
    <property type="match status" value="1"/>
</dbReference>
<reference evidence="4" key="1">
    <citation type="submission" date="2014-05" db="EMBL/GenBank/DDBJ databases">
        <title>Whole genome sequencing of Lactobacillus casei NRIC0644.</title>
        <authorList>
            <person name="Atarashi H."/>
            <person name="Yoshida Y."/>
            <person name="Fujimura S."/>
            <person name="Tanaka N."/>
            <person name="Shiwa Y."/>
            <person name="Yoshikawa H."/>
            <person name="Okada S."/>
            <person name="Nakagawa J."/>
        </authorList>
    </citation>
    <scope>NUCLEOTIDE SEQUENCE [LARGE SCALE GENOMIC DNA]</scope>
    <source>
        <strain evidence="4">NRIC0644</strain>
    </source>
</reference>
<dbReference type="EMBL" id="BAYM01000100">
    <property type="protein sequence ID" value="GAN37206.1"/>
    <property type="molecule type" value="Genomic_DNA"/>
</dbReference>
<dbReference type="AlphaFoldDB" id="A0A0C9PQF0"/>
<feature type="domain" description="Bacterial archaeo-eukaryotic release factor family 6" evidence="2">
    <location>
        <begin position="129"/>
        <end position="271"/>
    </location>
</feature>
<protein>
    <recommendedName>
        <fullName evidence="2">Bacterial archaeo-eukaryotic release factor family 6 domain-containing protein</fullName>
    </recommendedName>
</protein>
<sequence>MMDMTTRPTLQHFLSDTKHGPYVSLYMSWPENTSVEALRLRFKNMVKHTKSVMTETYPETDFSAYAAELEPYEQDPTFWQTCETNGFGMLTNGAQTYVTPMYEAVDEVAMVTDMPQILPLMLDEATATDFDILALNADSIQMYHNHGHQVRPISLPDDAPQTLKGTLGTEIRGGEMNSVSQGGGRVTHHGHNEKSAEKASDQRRFYQAVDQYVLANHSNPHKMPLVLMGLAENVAVFREISKNHHLLPKLAVVKSPANLDFVELDDLLTPVRETLRDRRRQNFAEIIENARGNDSYTDHLEEVVQAAVAGRIAILFVQAGARIHARLEGTQIERDSINAQHANLLNDLADIVLSHGGQVELLTEAYLPVEVGAMVRYA</sequence>
<accession>A0A0C9PQF0</accession>